<dbReference type="SUPFAM" id="SSF46689">
    <property type="entry name" value="Homeodomain-like"/>
    <property type="match status" value="2"/>
</dbReference>
<reference evidence="6" key="1">
    <citation type="submission" date="2023-10" db="EMBL/GenBank/DDBJ databases">
        <title>Genome analysis and identification of Salinococcus sp. Bachu38 nov., a PGPR from the rhizosphere of Tamarix.</title>
        <authorList>
            <person name="Liang Z."/>
            <person name="Zhang X."/>
            <person name="Jia J."/>
            <person name="Chen X."/>
            <person name="Wang Y."/>
            <person name="Wang Q."/>
            <person name="Wang R."/>
        </authorList>
    </citation>
    <scope>NUCLEOTIDE SEQUENCE [LARGE SCALE GENOMIC DNA]</scope>
    <source>
        <strain evidence="6">Bachu38</strain>
    </source>
</reference>
<feature type="domain" description="HTH araC/xylS-type" evidence="4">
    <location>
        <begin position="6"/>
        <end position="103"/>
    </location>
</feature>
<dbReference type="PROSITE" id="PS00041">
    <property type="entry name" value="HTH_ARAC_FAMILY_1"/>
    <property type="match status" value="1"/>
</dbReference>
<keyword evidence="6" id="KW-1185">Reference proteome</keyword>
<dbReference type="InterPro" id="IPR009057">
    <property type="entry name" value="Homeodomain-like_sf"/>
</dbReference>
<evidence type="ECO:0000259" key="4">
    <source>
        <dbReference type="PROSITE" id="PS01124"/>
    </source>
</evidence>
<protein>
    <submittedName>
        <fullName evidence="5">Helix-turn-helix transcriptional regulator</fullName>
    </submittedName>
</protein>
<dbReference type="Proteomes" id="UP001455384">
    <property type="component" value="Chromosome"/>
</dbReference>
<evidence type="ECO:0000313" key="6">
    <source>
        <dbReference type="Proteomes" id="UP001455384"/>
    </source>
</evidence>
<dbReference type="PANTHER" id="PTHR47504">
    <property type="entry name" value="RIGHT ORIGIN-BINDING PROTEIN"/>
    <property type="match status" value="1"/>
</dbReference>
<dbReference type="PROSITE" id="PS01124">
    <property type="entry name" value="HTH_ARAC_FAMILY_2"/>
    <property type="match status" value="1"/>
</dbReference>
<evidence type="ECO:0000313" key="5">
    <source>
        <dbReference type="EMBL" id="WZX28620.1"/>
    </source>
</evidence>
<dbReference type="EMBL" id="CP138333">
    <property type="protein sequence ID" value="WZX28620.1"/>
    <property type="molecule type" value="Genomic_DNA"/>
</dbReference>
<keyword evidence="3" id="KW-0804">Transcription</keyword>
<accession>A0ABZ3CFW5</accession>
<keyword evidence="2" id="KW-0238">DNA-binding</keyword>
<proteinExistence type="predicted"/>
<gene>
    <name evidence="5" type="ORF">RQP18_07940</name>
</gene>
<dbReference type="PANTHER" id="PTHR47504:SF6">
    <property type="entry name" value="ARAC-FAMILY TRANSCRIPTIONAL REGULATOR"/>
    <property type="match status" value="1"/>
</dbReference>
<dbReference type="InterPro" id="IPR018062">
    <property type="entry name" value="HTH_AraC-typ_CS"/>
</dbReference>
<name>A0ABZ3CFW5_9STAP</name>
<keyword evidence="1" id="KW-0805">Transcription regulation</keyword>
<dbReference type="SMART" id="SM00342">
    <property type="entry name" value="HTH_ARAC"/>
    <property type="match status" value="1"/>
</dbReference>
<sequence>MNTLIQSMINWIEENLAGEFNLDDLAEYIGYSPYYCSFKFHQITGVTIKSYVKSRRLYLSTKDLEQQNKIIDIAIKYNYSSQESYSRAFKNLYGMTPGRFKSENLPIQSIYKIVLDRSKEMSDLVYPENINMGALPRIPGDCDDTEIMNILNGQHMYDEFSRKEMMEKSDYIPFNEAMCVNIASSPLFDDQFIRLRAEGHNVPVEDYMKKVIENINKIRQKKYRVIVLWFGEDMFCQMNLLTLLAYLEQIGYRGEVYLNSFRDDEFKVDQFKIELGNYYRVYEKLLIRNEFPEDTLSPALHQSSRLYLEMLQEDNIVTSYISRNDHLTNKELVKVLIHRFPSLGYGDSQYMQLISNWRNR</sequence>
<dbReference type="RefSeq" id="WP_342387204.1">
    <property type="nucleotide sequence ID" value="NZ_CP138333.2"/>
</dbReference>
<dbReference type="Gene3D" id="1.10.10.60">
    <property type="entry name" value="Homeodomain-like"/>
    <property type="match status" value="2"/>
</dbReference>
<evidence type="ECO:0000256" key="2">
    <source>
        <dbReference type="ARBA" id="ARBA00023125"/>
    </source>
</evidence>
<dbReference type="Pfam" id="PF12833">
    <property type="entry name" value="HTH_18"/>
    <property type="match status" value="1"/>
</dbReference>
<evidence type="ECO:0000256" key="1">
    <source>
        <dbReference type="ARBA" id="ARBA00023015"/>
    </source>
</evidence>
<dbReference type="InterPro" id="IPR050959">
    <property type="entry name" value="MarA-like"/>
</dbReference>
<evidence type="ECO:0000256" key="3">
    <source>
        <dbReference type="ARBA" id="ARBA00023163"/>
    </source>
</evidence>
<organism evidence="5 6">
    <name type="scientific">Salinicoccus bachuensis</name>
    <dbReference type="NCBI Taxonomy" id="3136731"/>
    <lineage>
        <taxon>Bacteria</taxon>
        <taxon>Bacillati</taxon>
        <taxon>Bacillota</taxon>
        <taxon>Bacilli</taxon>
        <taxon>Bacillales</taxon>
        <taxon>Staphylococcaceae</taxon>
        <taxon>Salinicoccus</taxon>
    </lineage>
</organism>
<dbReference type="InterPro" id="IPR018060">
    <property type="entry name" value="HTH_AraC"/>
</dbReference>